<accession>A0A9C7BH39</accession>
<protein>
    <submittedName>
        <fullName evidence="2">Uncharacterized protein</fullName>
    </submittedName>
</protein>
<dbReference type="EMBL" id="LC738871">
    <property type="protein sequence ID" value="BDT62078.1"/>
    <property type="molecule type" value="Genomic_DNA"/>
</dbReference>
<organism evidence="2">
    <name type="scientific">Penaeus monodon majanivirus B</name>
    <dbReference type="NCBI Taxonomy" id="2984272"/>
    <lineage>
        <taxon>Viruses</taxon>
        <taxon>Viruses incertae sedis</taxon>
        <taxon>Naldaviricetes</taxon>
        <taxon>Nimaviridae</taxon>
    </lineage>
</organism>
<proteinExistence type="predicted"/>
<feature type="compositionally biased region" description="Basic and acidic residues" evidence="1">
    <location>
        <begin position="60"/>
        <end position="70"/>
    </location>
</feature>
<sequence length="175" mass="20332">MNISTMTDVILFDHQQYPADDLVQENLRRQDEYIDDRRNEITLCVDTCTADAVNSERLEISNSGRDEHSGDLQGLQQNNPQEKSSCFDMVVSALNIVFVSISKMINESIFPNVVPRVVMLIINAFRSSDRRRRQQEQQQWQQQQKQKSDTYIRGVYQNTLDDDIEKAVHSSNSFR</sequence>
<reference evidence="2" key="1">
    <citation type="submission" date="2022-10" db="EMBL/GenBank/DDBJ databases">
        <title>Genome sequences of endogenous nimaviruses in decapod crustaceans.</title>
        <authorList>
            <person name="Kawato S."/>
            <person name="Nozaki R."/>
            <person name="Kondo H."/>
            <person name="Hirono I."/>
        </authorList>
    </citation>
    <scope>NUCLEOTIDE SEQUENCE</scope>
    <source>
        <strain evidence="2">Mikawa2016</strain>
    </source>
</reference>
<name>A0A9C7BH39_9VIRU</name>
<evidence type="ECO:0000256" key="1">
    <source>
        <dbReference type="SAM" id="MobiDB-lite"/>
    </source>
</evidence>
<evidence type="ECO:0000313" key="2">
    <source>
        <dbReference type="EMBL" id="BDT62078.1"/>
    </source>
</evidence>
<feature type="region of interest" description="Disordered" evidence="1">
    <location>
        <begin position="60"/>
        <end position="79"/>
    </location>
</feature>